<protein>
    <submittedName>
        <fullName evidence="1">C2H2-like zinc finger protein</fullName>
    </submittedName>
</protein>
<gene>
    <name evidence="1" type="ORF">ZEAMMB73_Zm00001d024036</name>
</gene>
<reference evidence="1" key="1">
    <citation type="submission" date="2015-12" db="EMBL/GenBank/DDBJ databases">
        <title>Update maize B73 reference genome by single molecule sequencing technologies.</title>
        <authorList>
            <consortium name="Maize Genome Sequencing Project"/>
            <person name="Ware D."/>
        </authorList>
    </citation>
    <scope>NUCLEOTIDE SEQUENCE</scope>
    <source>
        <tissue evidence="1">Seedling</tissue>
    </source>
</reference>
<name>A0A1D6IXD0_MAIZE</name>
<organism evidence="1">
    <name type="scientific">Zea mays</name>
    <name type="common">Maize</name>
    <dbReference type="NCBI Taxonomy" id="4577"/>
    <lineage>
        <taxon>Eukaryota</taxon>
        <taxon>Viridiplantae</taxon>
        <taxon>Streptophyta</taxon>
        <taxon>Embryophyta</taxon>
        <taxon>Tracheophyta</taxon>
        <taxon>Spermatophyta</taxon>
        <taxon>Magnoliopsida</taxon>
        <taxon>Liliopsida</taxon>
        <taxon>Poales</taxon>
        <taxon>Poaceae</taxon>
        <taxon>PACMAD clade</taxon>
        <taxon>Panicoideae</taxon>
        <taxon>Andropogonodae</taxon>
        <taxon>Andropogoneae</taxon>
        <taxon>Tripsacinae</taxon>
        <taxon>Zea</taxon>
    </lineage>
</organism>
<proteinExistence type="predicted"/>
<dbReference type="AlphaFoldDB" id="A0A1D6IXD0"/>
<dbReference type="EMBL" id="CM000786">
    <property type="protein sequence ID" value="AQK40575.1"/>
    <property type="molecule type" value="Genomic_DNA"/>
</dbReference>
<accession>A0A1D6IXD0</accession>
<evidence type="ECO:0000313" key="1">
    <source>
        <dbReference type="EMBL" id="AQK40575.1"/>
    </source>
</evidence>
<sequence>MSASSLYLHRHSSCIDDCSAKSLLHHPFAKGLYDQTTTIIEISASPSDVDTWLGLSTLYVWQLGYIDFGIDPPVPTSSALIASSPFVYNGFDYVDLDITSFHDDSLCMSLLSPWHLLCAYSSNMATQP</sequence>